<dbReference type="EMBL" id="LNQR01000020">
    <property type="protein sequence ID" value="KWT92760.1"/>
    <property type="molecule type" value="Genomic_DNA"/>
</dbReference>
<keyword evidence="1" id="KW-0472">Membrane</keyword>
<proteinExistence type="predicted"/>
<feature type="transmembrane region" description="Helical" evidence="1">
    <location>
        <begin position="134"/>
        <end position="160"/>
    </location>
</feature>
<gene>
    <name evidence="2" type="ORF">ASN18_0465</name>
</gene>
<feature type="transmembrane region" description="Helical" evidence="1">
    <location>
        <begin position="265"/>
        <end position="283"/>
    </location>
</feature>
<keyword evidence="3" id="KW-1185">Reference proteome</keyword>
<feature type="transmembrane region" description="Helical" evidence="1">
    <location>
        <begin position="12"/>
        <end position="32"/>
    </location>
</feature>
<reference evidence="2 3" key="1">
    <citation type="submission" date="2015-11" db="EMBL/GenBank/DDBJ databases">
        <authorList>
            <person name="Lin W."/>
        </authorList>
    </citation>
    <scope>NUCLEOTIDE SEQUENCE [LARGE SCALE GENOMIC DNA]</scope>
    <source>
        <strain evidence="2 3">HCH-1</strain>
    </source>
</reference>
<accession>A0ABR5SIJ8</accession>
<evidence type="ECO:0000256" key="1">
    <source>
        <dbReference type="SAM" id="Phobius"/>
    </source>
</evidence>
<feature type="transmembrane region" description="Helical" evidence="1">
    <location>
        <begin position="166"/>
        <end position="195"/>
    </location>
</feature>
<comment type="caution">
    <text evidence="2">The sequence shown here is derived from an EMBL/GenBank/DDBJ whole genome shotgun (WGS) entry which is preliminary data.</text>
</comment>
<protein>
    <submittedName>
        <fullName evidence="2">Uncharacterized protein</fullName>
    </submittedName>
</protein>
<sequence>MIKKLGSFTAPIIYLLAALSVGFYYFTVLRYGSNIPISDDFDAVLDFLYNFNAVSSFYDKIALLLLQHNEHRIVLTRLVVLGEYYLLNTINFKTLILIGNVGLVGILITAFLSYNKRSLLWFTPVVFILFEPQFFGAIFFAMGAIQNFYVLLFAFISLYFLSSNKFIIAAVFATMSTFTGGNGILCFITGVLVLLIQKRYKLLAVWLIIMSINIFVYLYGYTQPTALTGLPAAHPSATAIYFIMLLGNIFYIPSKMDTLEVFSPVLYLPLAMGVLLLAFFIYLTIRKYYLKNTALYSFFVFILLSEVLTAAGRSSLGLNNALSTRYIIMSVLLVAFSYIALIEIVDEKSIQKYFYMGLAAAISFNCLAFYINHNKIVYLHTSVKQGILYFQKHQNHNLGLVYPNQKKARDILLRSIDRGYYRIPDFR</sequence>
<keyword evidence="1" id="KW-0812">Transmembrane</keyword>
<dbReference type="Proteomes" id="UP000060487">
    <property type="component" value="Unassembled WGS sequence"/>
</dbReference>
<keyword evidence="1" id="KW-1133">Transmembrane helix</keyword>
<evidence type="ECO:0000313" key="3">
    <source>
        <dbReference type="Proteomes" id="UP000060487"/>
    </source>
</evidence>
<organism evidence="2 3">
    <name type="scientific">Candidatus Magnetominusculus xianensis</name>
    <dbReference type="NCBI Taxonomy" id="1748249"/>
    <lineage>
        <taxon>Bacteria</taxon>
        <taxon>Pseudomonadati</taxon>
        <taxon>Nitrospirota</taxon>
        <taxon>Nitrospiria</taxon>
        <taxon>Nitrospirales</taxon>
        <taxon>Nitrospiraceae</taxon>
        <taxon>Candidatus Magnetominusculus</taxon>
    </lineage>
</organism>
<evidence type="ECO:0000313" key="2">
    <source>
        <dbReference type="EMBL" id="KWT92760.1"/>
    </source>
</evidence>
<feature type="transmembrane region" description="Helical" evidence="1">
    <location>
        <begin position="94"/>
        <end position="114"/>
    </location>
</feature>
<feature type="transmembrane region" description="Helical" evidence="1">
    <location>
        <begin position="202"/>
        <end position="220"/>
    </location>
</feature>
<feature type="transmembrane region" description="Helical" evidence="1">
    <location>
        <begin position="353"/>
        <end position="371"/>
    </location>
</feature>
<feature type="transmembrane region" description="Helical" evidence="1">
    <location>
        <begin position="324"/>
        <end position="341"/>
    </location>
</feature>
<feature type="transmembrane region" description="Helical" evidence="1">
    <location>
        <begin position="295"/>
        <end position="312"/>
    </location>
</feature>
<name>A0ABR5SIJ8_9BACT</name>
<feature type="transmembrane region" description="Helical" evidence="1">
    <location>
        <begin position="232"/>
        <end position="253"/>
    </location>
</feature>